<feature type="region of interest" description="Disordered" evidence="1">
    <location>
        <begin position="387"/>
        <end position="432"/>
    </location>
</feature>
<feature type="compositionally biased region" description="Low complexity" evidence="1">
    <location>
        <begin position="393"/>
        <end position="432"/>
    </location>
</feature>
<gene>
    <name evidence="2" type="primary">PLEST003520</name>
    <name evidence="2" type="ORF">PLESTB_000550800</name>
</gene>
<feature type="region of interest" description="Disordered" evidence="1">
    <location>
        <begin position="1"/>
        <end position="127"/>
    </location>
</feature>
<accession>A0A9W6F0Z0</accession>
<feature type="compositionally biased region" description="Low complexity" evidence="1">
    <location>
        <begin position="481"/>
        <end position="510"/>
    </location>
</feature>
<feature type="compositionally biased region" description="Low complexity" evidence="1">
    <location>
        <begin position="315"/>
        <end position="325"/>
    </location>
</feature>
<comment type="caution">
    <text evidence="2">The sequence shown here is derived from an EMBL/GenBank/DDBJ whole genome shotgun (WGS) entry which is preliminary data.</text>
</comment>
<feature type="compositionally biased region" description="Gly residues" evidence="1">
    <location>
        <begin position="636"/>
        <end position="650"/>
    </location>
</feature>
<feature type="region of interest" description="Disordered" evidence="1">
    <location>
        <begin position="737"/>
        <end position="768"/>
    </location>
</feature>
<feature type="region of interest" description="Disordered" evidence="1">
    <location>
        <begin position="175"/>
        <end position="257"/>
    </location>
</feature>
<keyword evidence="3" id="KW-1185">Reference proteome</keyword>
<dbReference type="OrthoDB" id="10576864at2759"/>
<feature type="compositionally biased region" description="Polar residues" evidence="1">
    <location>
        <begin position="72"/>
        <end position="82"/>
    </location>
</feature>
<reference evidence="2 3" key="1">
    <citation type="journal article" date="2023" name="Commun. Biol.">
        <title>Reorganization of the ancestral sex-determining regions during the evolution of trioecy in Pleodorina starrii.</title>
        <authorList>
            <person name="Takahashi K."/>
            <person name="Suzuki S."/>
            <person name="Kawai-Toyooka H."/>
            <person name="Yamamoto K."/>
            <person name="Hamaji T."/>
            <person name="Ootsuki R."/>
            <person name="Yamaguchi H."/>
            <person name="Kawachi M."/>
            <person name="Higashiyama T."/>
            <person name="Nozaki H."/>
        </authorList>
    </citation>
    <scope>NUCLEOTIDE SEQUENCE [LARGE SCALE GENOMIC DNA]</scope>
    <source>
        <strain evidence="2 3">NIES-4479</strain>
    </source>
</reference>
<feature type="region of interest" description="Disordered" evidence="1">
    <location>
        <begin position="927"/>
        <end position="952"/>
    </location>
</feature>
<feature type="compositionally biased region" description="Basic and acidic residues" evidence="1">
    <location>
        <begin position="1117"/>
        <end position="1127"/>
    </location>
</feature>
<feature type="region of interest" description="Disordered" evidence="1">
    <location>
        <begin position="269"/>
        <end position="293"/>
    </location>
</feature>
<organism evidence="2 3">
    <name type="scientific">Pleodorina starrii</name>
    <dbReference type="NCBI Taxonomy" id="330485"/>
    <lineage>
        <taxon>Eukaryota</taxon>
        <taxon>Viridiplantae</taxon>
        <taxon>Chlorophyta</taxon>
        <taxon>core chlorophytes</taxon>
        <taxon>Chlorophyceae</taxon>
        <taxon>CS clade</taxon>
        <taxon>Chlamydomonadales</taxon>
        <taxon>Volvocaceae</taxon>
        <taxon>Pleodorina</taxon>
    </lineage>
</organism>
<dbReference type="AlphaFoldDB" id="A0A9W6F0Z0"/>
<feature type="region of interest" description="Disordered" evidence="1">
    <location>
        <begin position="315"/>
        <end position="345"/>
    </location>
</feature>
<feature type="region of interest" description="Disordered" evidence="1">
    <location>
        <begin position="1027"/>
        <end position="1050"/>
    </location>
</feature>
<evidence type="ECO:0000313" key="2">
    <source>
        <dbReference type="EMBL" id="GLC51810.1"/>
    </source>
</evidence>
<proteinExistence type="predicted"/>
<sequence length="1192" mass="114428">MPISGAPIDTMTNHKVEEAAPATPVGPPTQAARPETPSGVDARALHRSARSRSTISRSVDLTPFSPQLEIQIAQSGRNSTAPNFDISLPDPELDTRSSGSSCLVPQPPSAGSPALVGSSPRMRSVSSRAIQLPIRASLSVENQVPQGATDGADGPELCLSLSPKLAAAACPLTPEVAPSATAPTGASKAGRRSAALSQPPAQAPASSAALPASASSAETPAASADRRAPPGGCAGAGAAAAPAAAAAASAATDSETDPWVALRAHCKAAYGSSPSSDDEENGGGGGGVGPRRLMLMRHPSLPVTRSLSRSFGDVAVGAGPGPSVGHRPGQRLSPRGTGDTAAASTTAAEATAVATVVAMGPAVSDPAKLTPAAGRFTVAGTNPGVSTPAAGVPARSPAPTAAAASTAAATPRAAAAPATQRPGAATAGSGATPDLSGAALSRARLAAAATLQLQPRPQSPLPGSAALGPVLRTPSPTQSPTAAAGLAGTAAAALHRSESGTASTSSAGAAVILDTPPRGRHGTGASGGGASGAEVAAGSDGSPFASASACVAALAGLSHPAESLAPSPSRPSLQRQQAVRGVSRGHAGVSPGAVPAADDGEGLLRPPKVVSAPPSLEVQLLQQQQSTLSPLQPGSSGSGSTGSGGGGNVSGVGAPTDRGVSENGGAAVGPGSILDVAHLNTDPVHKRRLSADGLNRHARRFGASAAAAARCSGGDSSDGAATEGLAAAAVDVPAPGAAAAGGGSGATPTATSPSGAAGSSSSPSGLSGRAPLITALAFERAPWSQPTGGAHPAAAVNSPGALLAHGGAAAGPGLAASAKPLRPPHSPAAVRMPGSLSPGAAVSPRPQLALGVCSPSDRRGSDAGVAAGVGVGNGFSGSFAAAATAVDKLRGYKSSKVLLGSRVAPPSPASAPPPPPAGGIGAVAREAGEVASSSPGAATGLSPPGAGPASQRRTLGHFVSMRSLRTSTTTASFLERLSSSSLVGSAGPSRISNRRTIGGGSGAGAADWAPEGNRSYTFRRRDGSYSLDGSGCEVSGSGSGPWPDGGLADVGSGGAGVTAVSTGGHPESSSAAAGASGAAAAAAAAAGLLGRRSVKQMLPRGPNGLPLAWSAIEEDGREGSDGGREEAEGGAGGGGGGEGGGGLAGGAKWRRTAARPKGEEEKVEEEKEVEEEEEEGFNLARAGSWIDLHQTC</sequence>
<feature type="compositionally biased region" description="Low complexity" evidence="1">
    <location>
        <begin position="532"/>
        <end position="541"/>
    </location>
</feature>
<feature type="compositionally biased region" description="Acidic residues" evidence="1">
    <location>
        <begin position="1161"/>
        <end position="1176"/>
    </location>
</feature>
<feature type="compositionally biased region" description="Gly residues" evidence="1">
    <location>
        <begin position="522"/>
        <end position="531"/>
    </location>
</feature>
<feature type="compositionally biased region" description="Low complexity" evidence="1">
    <location>
        <begin position="746"/>
        <end position="768"/>
    </location>
</feature>
<feature type="compositionally biased region" description="Gly residues" evidence="1">
    <location>
        <begin position="1129"/>
        <end position="1145"/>
    </location>
</feature>
<feature type="compositionally biased region" description="Low complexity" evidence="1">
    <location>
        <begin position="236"/>
        <end position="251"/>
    </location>
</feature>
<name>A0A9W6F0Z0_9CHLO</name>
<feature type="compositionally biased region" description="Low complexity" evidence="1">
    <location>
        <begin position="193"/>
        <end position="223"/>
    </location>
</feature>
<feature type="region of interest" description="Disordered" evidence="1">
    <location>
        <begin position="984"/>
        <end position="1011"/>
    </location>
</feature>
<protein>
    <submittedName>
        <fullName evidence="2">Uncharacterized protein</fullName>
    </submittedName>
</protein>
<dbReference type="Proteomes" id="UP001165080">
    <property type="component" value="Unassembled WGS sequence"/>
</dbReference>
<feature type="region of interest" description="Disordered" evidence="1">
    <location>
        <begin position="453"/>
        <end position="541"/>
    </location>
</feature>
<evidence type="ECO:0000313" key="3">
    <source>
        <dbReference type="Proteomes" id="UP001165080"/>
    </source>
</evidence>
<feature type="region of interest" description="Disordered" evidence="1">
    <location>
        <begin position="1115"/>
        <end position="1178"/>
    </location>
</feature>
<evidence type="ECO:0000256" key="1">
    <source>
        <dbReference type="SAM" id="MobiDB-lite"/>
    </source>
</evidence>
<feature type="region of interest" description="Disordered" evidence="1">
    <location>
        <begin position="561"/>
        <end position="667"/>
    </location>
</feature>
<dbReference type="EMBL" id="BRXU01000005">
    <property type="protein sequence ID" value="GLC51810.1"/>
    <property type="molecule type" value="Genomic_DNA"/>
</dbReference>
<feature type="compositionally biased region" description="Low complexity" evidence="1">
    <location>
        <begin position="613"/>
        <end position="635"/>
    </location>
</feature>